<dbReference type="AlphaFoldDB" id="A0A8J3NL65"/>
<evidence type="ECO:0000313" key="8">
    <source>
        <dbReference type="Proteomes" id="UP000601223"/>
    </source>
</evidence>
<protein>
    <recommendedName>
        <fullName evidence="6">Calx-beta domain-containing protein</fullName>
    </recommendedName>
</protein>
<dbReference type="InterPro" id="IPR003644">
    <property type="entry name" value="Calx_beta"/>
</dbReference>
<dbReference type="SUPFAM" id="SSF141072">
    <property type="entry name" value="CalX-like"/>
    <property type="match status" value="2"/>
</dbReference>
<dbReference type="Pfam" id="PF03160">
    <property type="entry name" value="Calx-beta"/>
    <property type="match status" value="2"/>
</dbReference>
<feature type="region of interest" description="Disordered" evidence="4">
    <location>
        <begin position="155"/>
        <end position="190"/>
    </location>
</feature>
<feature type="chain" id="PRO_5038854347" description="Calx-beta domain-containing protein" evidence="5">
    <location>
        <begin position="23"/>
        <end position="287"/>
    </location>
</feature>
<accession>A0A8J3NL65</accession>
<keyword evidence="8" id="KW-1185">Reference proteome</keyword>
<dbReference type="GO" id="GO:0007154">
    <property type="term" value="P:cell communication"/>
    <property type="evidence" value="ECO:0007669"/>
    <property type="project" value="InterPro"/>
</dbReference>
<evidence type="ECO:0000256" key="5">
    <source>
        <dbReference type="SAM" id="SignalP"/>
    </source>
</evidence>
<reference evidence="7 8" key="1">
    <citation type="submission" date="2021-01" db="EMBL/GenBank/DDBJ databases">
        <title>Whole genome shotgun sequence of Catellatospora bangladeshensis NBRC 107357.</title>
        <authorList>
            <person name="Komaki H."/>
            <person name="Tamura T."/>
        </authorList>
    </citation>
    <scope>NUCLEOTIDE SEQUENCE [LARGE SCALE GENOMIC DNA]</scope>
    <source>
        <strain evidence="7 8">NBRC 107357</strain>
    </source>
</reference>
<organism evidence="7 8">
    <name type="scientific">Catellatospora bangladeshensis</name>
    <dbReference type="NCBI Taxonomy" id="310355"/>
    <lineage>
        <taxon>Bacteria</taxon>
        <taxon>Bacillati</taxon>
        <taxon>Actinomycetota</taxon>
        <taxon>Actinomycetes</taxon>
        <taxon>Micromonosporales</taxon>
        <taxon>Micromonosporaceae</taxon>
        <taxon>Catellatospora</taxon>
    </lineage>
</organism>
<feature type="signal peptide" evidence="5">
    <location>
        <begin position="1"/>
        <end position="22"/>
    </location>
</feature>
<dbReference type="Proteomes" id="UP000601223">
    <property type="component" value="Unassembled WGS sequence"/>
</dbReference>
<evidence type="ECO:0000256" key="2">
    <source>
        <dbReference type="ARBA" id="ARBA00022737"/>
    </source>
</evidence>
<dbReference type="InterPro" id="IPR038081">
    <property type="entry name" value="CalX-like_sf"/>
</dbReference>
<keyword evidence="3" id="KW-0106">Calcium</keyword>
<evidence type="ECO:0000256" key="4">
    <source>
        <dbReference type="SAM" id="MobiDB-lite"/>
    </source>
</evidence>
<feature type="compositionally biased region" description="Pro residues" evidence="4">
    <location>
        <begin position="161"/>
        <end position="177"/>
    </location>
</feature>
<evidence type="ECO:0000256" key="1">
    <source>
        <dbReference type="ARBA" id="ARBA00022729"/>
    </source>
</evidence>
<dbReference type="GO" id="GO:0016020">
    <property type="term" value="C:membrane"/>
    <property type="evidence" value="ECO:0007669"/>
    <property type="project" value="InterPro"/>
</dbReference>
<comment type="caution">
    <text evidence="7">The sequence shown here is derived from an EMBL/GenBank/DDBJ whole genome shotgun (WGS) entry which is preliminary data.</text>
</comment>
<evidence type="ECO:0000259" key="6">
    <source>
        <dbReference type="Pfam" id="PF03160"/>
    </source>
</evidence>
<gene>
    <name evidence="7" type="ORF">Cba03nite_48200</name>
</gene>
<dbReference type="EMBL" id="BONF01000029">
    <property type="protein sequence ID" value="GIF83471.1"/>
    <property type="molecule type" value="Genomic_DNA"/>
</dbReference>
<feature type="domain" description="Calx-beta" evidence="6">
    <location>
        <begin position="38"/>
        <end position="126"/>
    </location>
</feature>
<evidence type="ECO:0000256" key="3">
    <source>
        <dbReference type="ARBA" id="ARBA00022837"/>
    </source>
</evidence>
<evidence type="ECO:0000313" key="7">
    <source>
        <dbReference type="EMBL" id="GIF83471.1"/>
    </source>
</evidence>
<feature type="domain" description="Calx-beta" evidence="6">
    <location>
        <begin position="209"/>
        <end position="284"/>
    </location>
</feature>
<name>A0A8J3NL65_9ACTN</name>
<keyword evidence="2" id="KW-0677">Repeat</keyword>
<dbReference type="Gene3D" id="2.60.40.2030">
    <property type="match status" value="2"/>
</dbReference>
<proteinExistence type="predicted"/>
<sequence length="287" mass="29320">MLPALGAAVTALAAVIAASAVADLPGAAADCQRSVAIDPQVTVSEAAGTLTFTVYTASCAAAGSVAYTVTDGTARRPGDYQLASGVLQWPAGDTGSRQIRATVSGDVLTEALLEDFTVTLGSPSQSVRIVSASGRGRIFDDDTQLRAATIDHRLCLLEPRTSPPPPTALPSPSPTTKPDPDPGSGTPATPCTIESGNIISSPFGLNTPLTADATVHFRTSDGDLLAGLDYVAVDRTITIPAGATTVAVPIQLLPHAFTQQGRHFDVVISSFSGGQVVSGSARVTVWR</sequence>
<keyword evidence="1 5" id="KW-0732">Signal</keyword>